<reference evidence="2 3" key="1">
    <citation type="submission" date="2017-08" db="EMBL/GenBank/DDBJ databases">
        <title>Infants hospitalized years apart are colonized by the same room-sourced microbial strains.</title>
        <authorList>
            <person name="Brooks B."/>
            <person name="Olm M.R."/>
            <person name="Firek B.A."/>
            <person name="Baker R."/>
            <person name="Thomas B.C."/>
            <person name="Morowitz M.J."/>
            <person name="Banfield J.F."/>
        </authorList>
    </citation>
    <scope>NUCLEOTIDE SEQUENCE [LARGE SCALE GENOMIC DNA]</scope>
    <source>
        <strain evidence="2">S2_003_000_R2_14</strain>
    </source>
</reference>
<dbReference type="Proteomes" id="UP000249061">
    <property type="component" value="Unassembled WGS sequence"/>
</dbReference>
<gene>
    <name evidence="2" type="ORF">DI536_13370</name>
</gene>
<proteinExistence type="predicted"/>
<sequence length="101" mass="11286">MTKLYLDHERATPAGWERVFTARECIERLQRGDVEVISLGHDLGPPEAGDGDEVAKWIEAQAFEGTLKRLAWAVHSANPAGRNNIEAAMNAADRFWISRPE</sequence>
<feature type="domain" description="Cyclic-phosphate processing Receiver" evidence="1">
    <location>
        <begin position="3"/>
        <end position="90"/>
    </location>
</feature>
<protein>
    <recommendedName>
        <fullName evidence="1">Cyclic-phosphate processing Receiver domain-containing protein</fullName>
    </recommendedName>
</protein>
<dbReference type="InterPro" id="IPR046909">
    <property type="entry name" value="cREC_REC"/>
</dbReference>
<evidence type="ECO:0000313" key="2">
    <source>
        <dbReference type="EMBL" id="PZR13271.1"/>
    </source>
</evidence>
<name>A0A2W5VRT5_9BACT</name>
<accession>A0A2W5VRT5</accession>
<dbReference type="AlphaFoldDB" id="A0A2W5VRT5"/>
<evidence type="ECO:0000313" key="3">
    <source>
        <dbReference type="Proteomes" id="UP000249061"/>
    </source>
</evidence>
<organism evidence="2 3">
    <name type="scientific">Archangium gephyra</name>
    <dbReference type="NCBI Taxonomy" id="48"/>
    <lineage>
        <taxon>Bacteria</taxon>
        <taxon>Pseudomonadati</taxon>
        <taxon>Myxococcota</taxon>
        <taxon>Myxococcia</taxon>
        <taxon>Myxococcales</taxon>
        <taxon>Cystobacterineae</taxon>
        <taxon>Archangiaceae</taxon>
        <taxon>Archangium</taxon>
    </lineage>
</organism>
<evidence type="ECO:0000259" key="1">
    <source>
        <dbReference type="Pfam" id="PF20274"/>
    </source>
</evidence>
<dbReference type="EMBL" id="QFQP01000010">
    <property type="protein sequence ID" value="PZR13271.1"/>
    <property type="molecule type" value="Genomic_DNA"/>
</dbReference>
<dbReference type="Pfam" id="PF20274">
    <property type="entry name" value="cREC_REC"/>
    <property type="match status" value="1"/>
</dbReference>
<comment type="caution">
    <text evidence="2">The sequence shown here is derived from an EMBL/GenBank/DDBJ whole genome shotgun (WGS) entry which is preliminary data.</text>
</comment>